<organism evidence="4 5">
    <name type="scientific">Chryseotalea sanaruensis</name>
    <dbReference type="NCBI Taxonomy" id="2482724"/>
    <lineage>
        <taxon>Bacteria</taxon>
        <taxon>Pseudomonadati</taxon>
        <taxon>Bacteroidota</taxon>
        <taxon>Cytophagia</taxon>
        <taxon>Cytophagales</taxon>
        <taxon>Chryseotaleaceae</taxon>
        <taxon>Chryseotalea</taxon>
    </lineage>
</organism>
<keyword evidence="1" id="KW-0472">Membrane</keyword>
<feature type="domain" description="Lnb N-terminal periplasmic" evidence="2">
    <location>
        <begin position="36"/>
        <end position="161"/>
    </location>
</feature>
<dbReference type="InterPro" id="IPR057436">
    <property type="entry name" value="5TMH_Lnb"/>
</dbReference>
<dbReference type="AlphaFoldDB" id="A0A401UAQ9"/>
<comment type="caution">
    <text evidence="4">The sequence shown here is derived from an EMBL/GenBank/DDBJ whole genome shotgun (WGS) entry which is preliminary data.</text>
</comment>
<evidence type="ECO:0000313" key="5">
    <source>
        <dbReference type="Proteomes" id="UP000288227"/>
    </source>
</evidence>
<dbReference type="Pfam" id="PF13387">
    <property type="entry name" value="Lnb_N"/>
    <property type="match status" value="1"/>
</dbReference>
<name>A0A401UAQ9_9BACT</name>
<dbReference type="OrthoDB" id="319167at2"/>
<keyword evidence="1" id="KW-0812">Transmembrane</keyword>
<keyword evidence="5" id="KW-1185">Reference proteome</keyword>
<feature type="domain" description="Lnb-like transmembrane" evidence="3">
    <location>
        <begin position="250"/>
        <end position="385"/>
    </location>
</feature>
<dbReference type="InterPro" id="IPR025178">
    <property type="entry name" value="Lnb_N"/>
</dbReference>
<feature type="transmembrane region" description="Helical" evidence="1">
    <location>
        <begin position="345"/>
        <end position="362"/>
    </location>
</feature>
<sequence>MPKTVIHFFALVAFLCVTHNLRAQEKLSENAEIYVLTLGPYQGELYSAFGHSAIRVVDTTEGLDDIYNWGVFDFDQPNFYLNFARGYLYYKLGVHDYERFRDYYIYHNRYIHAQKLNLSQAQKQKLFDYLQWNSLPENQNYRYDYFYNNCATKVRDVMLTVFGDSVKFDGSYVQTDYSIRDLTDIYLAQQPWGDLGIDICLGLPMDKKASPDEYMFLPDYIESGFNHATIGSVPLVSETISIYESREEETKSSLFHPLIVFIVFAILVLALSIWDFRRKKLSKWFDALLFGILGLVGCLLFFLWFFTDHKAAAVNFNLLWAFPLHLVVAFALFKDRGWLIKYFRIYDVILSISILFWFFLPQQLNLDLMPLVLVVLMRSSVNYYLRKV</sequence>
<dbReference type="Proteomes" id="UP000288227">
    <property type="component" value="Unassembled WGS sequence"/>
</dbReference>
<keyword evidence="1" id="KW-1133">Transmembrane helix</keyword>
<evidence type="ECO:0000313" key="4">
    <source>
        <dbReference type="EMBL" id="GCC51961.1"/>
    </source>
</evidence>
<protein>
    <submittedName>
        <fullName evidence="4">DUF4105 domain-containing protein</fullName>
    </submittedName>
</protein>
<proteinExistence type="predicted"/>
<evidence type="ECO:0000259" key="3">
    <source>
        <dbReference type="Pfam" id="PF25221"/>
    </source>
</evidence>
<dbReference type="Pfam" id="PF25221">
    <property type="entry name" value="5TMH_Lnb"/>
    <property type="match status" value="1"/>
</dbReference>
<gene>
    <name evidence="4" type="ORF">SanaruYs_21920</name>
</gene>
<feature type="transmembrane region" description="Helical" evidence="1">
    <location>
        <begin position="288"/>
        <end position="306"/>
    </location>
</feature>
<dbReference type="EMBL" id="BHXQ01000004">
    <property type="protein sequence ID" value="GCC51961.1"/>
    <property type="molecule type" value="Genomic_DNA"/>
</dbReference>
<reference evidence="4 5" key="1">
    <citation type="submission" date="2018-11" db="EMBL/GenBank/DDBJ databases">
        <title>Chryseotalea sanarue gen. nov., sp., nov., a member of the family Cytophagaceae, isolated from a brackish lake in Hamamatsu Japan.</title>
        <authorList>
            <person name="Maejima Y."/>
            <person name="Iino T."/>
            <person name="Muraguchi Y."/>
            <person name="Fukuda K."/>
            <person name="Ohkuma M."/>
            <person name="Moriuchi R."/>
            <person name="Dohra H."/>
            <person name="Kimbara K."/>
            <person name="Shintani M."/>
        </authorList>
    </citation>
    <scope>NUCLEOTIDE SEQUENCE [LARGE SCALE GENOMIC DNA]</scope>
    <source>
        <strain evidence="4 5">Ys</strain>
    </source>
</reference>
<evidence type="ECO:0000259" key="2">
    <source>
        <dbReference type="Pfam" id="PF13387"/>
    </source>
</evidence>
<dbReference type="RefSeq" id="WP_127122618.1">
    <property type="nucleotide sequence ID" value="NZ_BHXQ01000004.1"/>
</dbReference>
<feature type="transmembrane region" description="Helical" evidence="1">
    <location>
        <begin position="312"/>
        <end position="333"/>
    </location>
</feature>
<accession>A0A401UAQ9</accession>
<feature type="transmembrane region" description="Helical" evidence="1">
    <location>
        <begin position="254"/>
        <end position="276"/>
    </location>
</feature>
<evidence type="ECO:0000256" key="1">
    <source>
        <dbReference type="SAM" id="Phobius"/>
    </source>
</evidence>